<protein>
    <submittedName>
        <fullName evidence="1">Uncharacterized protein</fullName>
    </submittedName>
</protein>
<dbReference type="Proteomes" id="UP000023430">
    <property type="component" value="Unassembled WGS sequence"/>
</dbReference>
<proteinExistence type="predicted"/>
<organism evidence="1 2">
    <name type="scientific">Roseivivax isoporae LMG 25204</name>
    <dbReference type="NCBI Taxonomy" id="1449351"/>
    <lineage>
        <taxon>Bacteria</taxon>
        <taxon>Pseudomonadati</taxon>
        <taxon>Pseudomonadota</taxon>
        <taxon>Alphaproteobacteria</taxon>
        <taxon>Rhodobacterales</taxon>
        <taxon>Roseobacteraceae</taxon>
        <taxon>Roseivivax</taxon>
    </lineage>
</organism>
<evidence type="ECO:0000313" key="2">
    <source>
        <dbReference type="Proteomes" id="UP000023430"/>
    </source>
</evidence>
<name>X7FB50_9RHOB</name>
<evidence type="ECO:0000313" key="1">
    <source>
        <dbReference type="EMBL" id="ETX29341.1"/>
    </source>
</evidence>
<dbReference type="eggNOG" id="ENOG5030YX0">
    <property type="taxonomic scope" value="Bacteria"/>
</dbReference>
<dbReference type="AlphaFoldDB" id="X7FB50"/>
<dbReference type="EMBL" id="JAME01000010">
    <property type="protein sequence ID" value="ETX29341.1"/>
    <property type="molecule type" value="Genomic_DNA"/>
</dbReference>
<comment type="caution">
    <text evidence="1">The sequence shown here is derived from an EMBL/GenBank/DDBJ whole genome shotgun (WGS) entry which is preliminary data.</text>
</comment>
<dbReference type="STRING" id="1449351.RISW2_01340"/>
<accession>X7FB50</accession>
<reference evidence="1 2" key="1">
    <citation type="submission" date="2014-01" db="EMBL/GenBank/DDBJ databases">
        <title>Roseivivax isoporae LMG 25204 Genome Sequencing.</title>
        <authorList>
            <person name="Lai Q."/>
            <person name="Li G."/>
            <person name="Shao Z."/>
        </authorList>
    </citation>
    <scope>NUCLEOTIDE SEQUENCE [LARGE SCALE GENOMIC DNA]</scope>
    <source>
        <strain evidence="1 2">LMG 25204</strain>
    </source>
</reference>
<keyword evidence="2" id="KW-1185">Reference proteome</keyword>
<gene>
    <name evidence="1" type="ORF">RISW2_01340</name>
</gene>
<sequence length="58" mass="6610">MGIWLGGTVMGLIELRVREDARDILVYTFRTIAEASEMIHFLAEFFPGAQYVVQPGRH</sequence>